<evidence type="ECO:0000259" key="7">
    <source>
        <dbReference type="Pfam" id="PF01266"/>
    </source>
</evidence>
<dbReference type="GO" id="GO:0005737">
    <property type="term" value="C:cytoplasm"/>
    <property type="evidence" value="ECO:0007669"/>
    <property type="project" value="TreeGrafter"/>
</dbReference>
<evidence type="ECO:0000256" key="3">
    <source>
        <dbReference type="ARBA" id="ARBA00022630"/>
    </source>
</evidence>
<accession>A0A0V1Q6X3</accession>
<dbReference type="GO" id="GO:0019478">
    <property type="term" value="P:D-amino acid catabolic process"/>
    <property type="evidence" value="ECO:0007669"/>
    <property type="project" value="TreeGrafter"/>
</dbReference>
<keyword evidence="9" id="KW-1185">Reference proteome</keyword>
<feature type="binding site" evidence="6">
    <location>
        <position position="324"/>
    </location>
    <ligand>
        <name>D-dopa</name>
        <dbReference type="ChEBI" id="CHEBI:149689"/>
    </ligand>
</feature>
<feature type="binding site" evidence="6">
    <location>
        <position position="184"/>
    </location>
    <ligand>
        <name>FAD</name>
        <dbReference type="ChEBI" id="CHEBI:57692"/>
    </ligand>
</feature>
<dbReference type="PANTHER" id="PTHR11530:SF11">
    <property type="entry name" value="D-ASPARTATE OXIDASE"/>
    <property type="match status" value="1"/>
</dbReference>
<dbReference type="GO" id="GO:0071949">
    <property type="term" value="F:FAD binding"/>
    <property type="evidence" value="ECO:0007669"/>
    <property type="project" value="InterPro"/>
</dbReference>
<dbReference type="PANTHER" id="PTHR11530">
    <property type="entry name" value="D-AMINO ACID OXIDASE"/>
    <property type="match status" value="1"/>
</dbReference>
<gene>
    <name evidence="8" type="ORF">AC631_00103</name>
</gene>
<feature type="domain" description="FAD dependent oxidoreductase" evidence="7">
    <location>
        <begin position="4"/>
        <end position="338"/>
    </location>
</feature>
<dbReference type="GeneID" id="26837112"/>
<dbReference type="GO" id="GO:0003884">
    <property type="term" value="F:D-amino-acid oxidase activity"/>
    <property type="evidence" value="ECO:0007669"/>
    <property type="project" value="InterPro"/>
</dbReference>
<evidence type="ECO:0000256" key="5">
    <source>
        <dbReference type="ARBA" id="ARBA00023002"/>
    </source>
</evidence>
<sequence length="348" mass="39100">MTKYVVIGSGIIGLYTVFNLLEQGIKSTDISVIAEYLPGDESINYTSPYAGGNFSCITGDDAETLEFDRYTYTNLHKVQAKLGGSKCGLDRYISTEYWDLMPSPAKKDSLKEYLEEYEDIPANDLPKGVAYGIKFRSWNFNCPLFLQNFQAFLENENGVKFTRKRISHVSDAYSSNTETVFNCTGIGAHKLGGVSDSNVYPTRGQVVVIKAPHIKENVMRWTDSDPTYIIKRPYSNDQLILGGYTQKDNWTADTFKKETVEILEKTTKLFPKILEENPNGPNIKDLEILRVASGLRPSRHGGPRIEKEVMNRNRVLIHNYGASGYGYQAGFAMGHKAVRLALSRDVKL</sequence>
<comment type="caution">
    <text evidence="8">The sequence shown here is derived from an EMBL/GenBank/DDBJ whole genome shotgun (WGS) entry which is preliminary data.</text>
</comment>
<comment type="similarity">
    <text evidence="2">Belongs to the DAMOX/DASOX family.</text>
</comment>
<dbReference type="EMBL" id="LMYN01000001">
    <property type="protein sequence ID" value="KSA04232.1"/>
    <property type="molecule type" value="Genomic_DNA"/>
</dbReference>
<dbReference type="InterPro" id="IPR023209">
    <property type="entry name" value="DAO"/>
</dbReference>
<dbReference type="OrthoDB" id="2015447at2759"/>
<keyword evidence="5" id="KW-0560">Oxidoreductase</keyword>
<dbReference type="Gene3D" id="3.40.50.720">
    <property type="entry name" value="NAD(P)-binding Rossmann-like Domain"/>
    <property type="match status" value="1"/>
</dbReference>
<feature type="binding site" evidence="6">
    <location>
        <position position="296"/>
    </location>
    <ligand>
        <name>D-dopa</name>
        <dbReference type="ChEBI" id="CHEBI:149689"/>
    </ligand>
</feature>
<evidence type="ECO:0000256" key="1">
    <source>
        <dbReference type="ARBA" id="ARBA00001974"/>
    </source>
</evidence>
<evidence type="ECO:0000256" key="4">
    <source>
        <dbReference type="ARBA" id="ARBA00022827"/>
    </source>
</evidence>
<reference evidence="8 9" key="1">
    <citation type="submission" date="2015-11" db="EMBL/GenBank/DDBJ databases">
        <title>The genome of Debaryomyces fabryi.</title>
        <authorList>
            <person name="Tafer H."/>
            <person name="Lopandic K."/>
        </authorList>
    </citation>
    <scope>NUCLEOTIDE SEQUENCE [LARGE SCALE GENOMIC DNA]</scope>
    <source>
        <strain evidence="8 9">CBS 789</strain>
    </source>
</reference>
<protein>
    <recommendedName>
        <fullName evidence="7">FAD dependent oxidoreductase domain-containing protein</fullName>
    </recommendedName>
</protein>
<dbReference type="AlphaFoldDB" id="A0A0V1Q6X3"/>
<proteinExistence type="inferred from homology"/>
<dbReference type="SUPFAM" id="SSF54373">
    <property type="entry name" value="FAD-linked reductases, C-terminal domain"/>
    <property type="match status" value="1"/>
</dbReference>
<dbReference type="Gene3D" id="3.30.9.10">
    <property type="entry name" value="D-Amino Acid Oxidase, subunit A, domain 2"/>
    <property type="match status" value="1"/>
</dbReference>
<evidence type="ECO:0000313" key="8">
    <source>
        <dbReference type="EMBL" id="KSA04232.1"/>
    </source>
</evidence>
<keyword evidence="3" id="KW-0285">Flavoprotein</keyword>
<feature type="binding site" evidence="6">
    <location>
        <begin position="46"/>
        <end position="47"/>
    </location>
    <ligand>
        <name>FAD</name>
        <dbReference type="ChEBI" id="CHEBI:57692"/>
    </ligand>
</feature>
<evidence type="ECO:0000313" key="9">
    <source>
        <dbReference type="Proteomes" id="UP000054251"/>
    </source>
</evidence>
<comment type="cofactor">
    <cofactor evidence="1 6">
        <name>FAD</name>
        <dbReference type="ChEBI" id="CHEBI:57692"/>
    </cofactor>
</comment>
<keyword evidence="4 6" id="KW-0274">FAD</keyword>
<organism evidence="8 9">
    <name type="scientific">Debaryomyces fabryi</name>
    <dbReference type="NCBI Taxonomy" id="58627"/>
    <lineage>
        <taxon>Eukaryota</taxon>
        <taxon>Fungi</taxon>
        <taxon>Dikarya</taxon>
        <taxon>Ascomycota</taxon>
        <taxon>Saccharomycotina</taxon>
        <taxon>Pichiomycetes</taxon>
        <taxon>Debaryomycetaceae</taxon>
        <taxon>Debaryomyces</taxon>
    </lineage>
</organism>
<evidence type="ECO:0000256" key="6">
    <source>
        <dbReference type="PIRSR" id="PIRSR000189-1"/>
    </source>
</evidence>
<dbReference type="RefSeq" id="XP_015470334.1">
    <property type="nucleotide sequence ID" value="XM_015608933.1"/>
</dbReference>
<dbReference type="InterPro" id="IPR006076">
    <property type="entry name" value="FAD-dep_OxRdtase"/>
</dbReference>
<dbReference type="PIRSF" id="PIRSF000189">
    <property type="entry name" value="D-aa_oxidase"/>
    <property type="match status" value="1"/>
</dbReference>
<dbReference type="SUPFAM" id="SSF51971">
    <property type="entry name" value="Nucleotide-binding domain"/>
    <property type="match status" value="1"/>
</dbReference>
<feature type="binding site" evidence="6">
    <location>
        <position position="228"/>
    </location>
    <ligand>
        <name>D-serine</name>
        <dbReference type="ChEBI" id="CHEBI:35247"/>
    </ligand>
</feature>
<dbReference type="Proteomes" id="UP000054251">
    <property type="component" value="Unassembled WGS sequence"/>
</dbReference>
<evidence type="ECO:0000256" key="2">
    <source>
        <dbReference type="ARBA" id="ARBA00006730"/>
    </source>
</evidence>
<dbReference type="Pfam" id="PF01266">
    <property type="entry name" value="DAO"/>
    <property type="match status" value="1"/>
</dbReference>
<name>A0A0V1Q6X3_9ASCO</name>